<evidence type="ECO:0000256" key="1">
    <source>
        <dbReference type="SAM" id="MobiDB-lite"/>
    </source>
</evidence>
<protein>
    <submittedName>
        <fullName evidence="3">Uncharacterized protein LOC113394778</fullName>
    </submittedName>
</protein>
<evidence type="ECO:0000313" key="3">
    <source>
        <dbReference type="RefSeq" id="XP_026487986.1"/>
    </source>
</evidence>
<accession>A0A8B8HWB8</accession>
<evidence type="ECO:0000313" key="2">
    <source>
        <dbReference type="Proteomes" id="UP001652626"/>
    </source>
</evidence>
<dbReference type="OMA" id="LWNLCAK"/>
<sequence>MDIDLKLKKQVSSDQLNALLDFLKEHKELAKGLIRGRRGKLNTLKLWNLCAKKLNVLKDGATKDGKGWSKYWCDWKYRVRRRALEQKSSKQSKNFSLENSTPLSTLEEEILKLIGPGALDTVVIKLDPLAETDIDEADNIIEKNSHAEYTGTQPKLISGRKRRHTSRDLDDSDNIREISCDRKPELPANIDDSDHNDAKEFLRLEKEKLEYAKKSQESLQTISSEITRLADVMSHIRDVLINNRINV</sequence>
<gene>
    <name evidence="3" type="primary">LOC113394778</name>
</gene>
<organism evidence="2 3">
    <name type="scientific">Vanessa tameamea</name>
    <name type="common">Kamehameha butterfly</name>
    <dbReference type="NCBI Taxonomy" id="334116"/>
    <lineage>
        <taxon>Eukaryota</taxon>
        <taxon>Metazoa</taxon>
        <taxon>Ecdysozoa</taxon>
        <taxon>Arthropoda</taxon>
        <taxon>Hexapoda</taxon>
        <taxon>Insecta</taxon>
        <taxon>Pterygota</taxon>
        <taxon>Neoptera</taxon>
        <taxon>Endopterygota</taxon>
        <taxon>Lepidoptera</taxon>
        <taxon>Glossata</taxon>
        <taxon>Ditrysia</taxon>
        <taxon>Papilionoidea</taxon>
        <taxon>Nymphalidae</taxon>
        <taxon>Nymphalinae</taxon>
        <taxon>Vanessa</taxon>
    </lineage>
</organism>
<feature type="region of interest" description="Disordered" evidence="1">
    <location>
        <begin position="148"/>
        <end position="173"/>
    </location>
</feature>
<keyword evidence="2" id="KW-1185">Reference proteome</keyword>
<dbReference type="Proteomes" id="UP001652626">
    <property type="component" value="Chromosome 4"/>
</dbReference>
<dbReference type="RefSeq" id="XP_026487986.1">
    <property type="nucleotide sequence ID" value="XM_026632201.2"/>
</dbReference>
<dbReference type="GeneID" id="113394778"/>
<dbReference type="OrthoDB" id="7247196at2759"/>
<dbReference type="AlphaFoldDB" id="A0A8B8HWB8"/>
<proteinExistence type="predicted"/>
<name>A0A8B8HWB8_VANTA</name>
<reference evidence="3" key="1">
    <citation type="submission" date="2025-08" db="UniProtKB">
        <authorList>
            <consortium name="RefSeq"/>
        </authorList>
    </citation>
    <scope>IDENTIFICATION</scope>
    <source>
        <tissue evidence="3">Whole body</tissue>
    </source>
</reference>